<dbReference type="InterPro" id="IPR037185">
    <property type="entry name" value="EmrE-like"/>
</dbReference>
<keyword evidence="9" id="KW-1185">Reference proteome</keyword>
<evidence type="ECO:0000256" key="2">
    <source>
        <dbReference type="ARBA" id="ARBA00007362"/>
    </source>
</evidence>
<keyword evidence="4 6" id="KW-1133">Transmembrane helix</keyword>
<dbReference type="PANTHER" id="PTHR32322">
    <property type="entry name" value="INNER MEMBRANE TRANSPORTER"/>
    <property type="match status" value="1"/>
</dbReference>
<proteinExistence type="inferred from homology"/>
<evidence type="ECO:0000256" key="3">
    <source>
        <dbReference type="ARBA" id="ARBA00022692"/>
    </source>
</evidence>
<accession>A0A1H2WTL4</accession>
<feature type="transmembrane region" description="Helical" evidence="6">
    <location>
        <begin position="118"/>
        <end position="135"/>
    </location>
</feature>
<comment type="subcellular location">
    <subcellularLocation>
        <location evidence="1">Membrane</location>
        <topology evidence="1">Multi-pass membrane protein</topology>
    </subcellularLocation>
</comment>
<evidence type="ECO:0000313" key="8">
    <source>
        <dbReference type="EMBL" id="SDW83895.1"/>
    </source>
</evidence>
<protein>
    <submittedName>
        <fullName evidence="8">EamA-like transporter family protein</fullName>
    </submittedName>
</protein>
<evidence type="ECO:0000313" key="9">
    <source>
        <dbReference type="Proteomes" id="UP000199675"/>
    </source>
</evidence>
<dbReference type="GO" id="GO:0016020">
    <property type="term" value="C:membrane"/>
    <property type="evidence" value="ECO:0007669"/>
    <property type="project" value="UniProtKB-SubCell"/>
</dbReference>
<dbReference type="Proteomes" id="UP000199675">
    <property type="component" value="Unassembled WGS sequence"/>
</dbReference>
<dbReference type="EMBL" id="FNNE01000004">
    <property type="protein sequence ID" value="SDW83895.1"/>
    <property type="molecule type" value="Genomic_DNA"/>
</dbReference>
<organism evidence="8 9">
    <name type="scientific">Marinobacter mobilis</name>
    <dbReference type="NCBI Taxonomy" id="488533"/>
    <lineage>
        <taxon>Bacteria</taxon>
        <taxon>Pseudomonadati</taxon>
        <taxon>Pseudomonadota</taxon>
        <taxon>Gammaproteobacteria</taxon>
        <taxon>Pseudomonadales</taxon>
        <taxon>Marinobacteraceae</taxon>
        <taxon>Marinobacter</taxon>
    </lineage>
</organism>
<evidence type="ECO:0000256" key="4">
    <source>
        <dbReference type="ARBA" id="ARBA00022989"/>
    </source>
</evidence>
<name>A0A1H2WTL4_9GAMM</name>
<evidence type="ECO:0000256" key="6">
    <source>
        <dbReference type="SAM" id="Phobius"/>
    </source>
</evidence>
<dbReference type="RefSeq" id="WP_091812512.1">
    <property type="nucleotide sequence ID" value="NZ_FNNE01000004.1"/>
</dbReference>
<sequence length="298" mass="32098">MSVPAAYLTVVLVWATTPIGIALSGATLHPMLAAGLRMLIAAALGLVLVQVLRIPMRWRGVELKSYAWALVGIFGALGLSYMAAQRVPSGLISVFFGLSPMLSAVLAQWLLAEPAMPLYKWGACLLAVAGLLVLFRDDVLLTADMVGGFVMLLVAVLLFSVSAVMVKRTDARLHPLAQTVGSLTLSLPLFALAWWLLDGQMPTLDWASPSPWAVLYLALFGSLLGFVSYYHVLQHLTPTTVALITLITPAFALYLGFWLNDEVLSPALLQGSGLIMMGLAVFFFGGYLRGRRRVVAPL</sequence>
<evidence type="ECO:0000256" key="1">
    <source>
        <dbReference type="ARBA" id="ARBA00004141"/>
    </source>
</evidence>
<dbReference type="AlphaFoldDB" id="A0A1H2WTL4"/>
<dbReference type="OrthoDB" id="9776210at2"/>
<feature type="transmembrane region" description="Helical" evidence="6">
    <location>
        <begin position="90"/>
        <end position="111"/>
    </location>
</feature>
<dbReference type="Pfam" id="PF00892">
    <property type="entry name" value="EamA"/>
    <property type="match status" value="2"/>
</dbReference>
<gene>
    <name evidence="8" type="ORF">SAMN04487960_104274</name>
</gene>
<dbReference type="PANTHER" id="PTHR32322:SF2">
    <property type="entry name" value="EAMA DOMAIN-CONTAINING PROTEIN"/>
    <property type="match status" value="1"/>
</dbReference>
<feature type="transmembrane region" description="Helical" evidence="6">
    <location>
        <begin position="141"/>
        <end position="164"/>
    </location>
</feature>
<keyword evidence="5 6" id="KW-0472">Membrane</keyword>
<feature type="transmembrane region" description="Helical" evidence="6">
    <location>
        <begin position="34"/>
        <end position="54"/>
    </location>
</feature>
<comment type="similarity">
    <text evidence="2">Belongs to the EamA transporter family.</text>
</comment>
<feature type="transmembrane region" description="Helical" evidence="6">
    <location>
        <begin position="66"/>
        <end position="84"/>
    </location>
</feature>
<feature type="domain" description="EamA" evidence="7">
    <location>
        <begin position="8"/>
        <end position="135"/>
    </location>
</feature>
<evidence type="ECO:0000259" key="7">
    <source>
        <dbReference type="Pfam" id="PF00892"/>
    </source>
</evidence>
<feature type="transmembrane region" description="Helical" evidence="6">
    <location>
        <begin position="271"/>
        <end position="288"/>
    </location>
</feature>
<dbReference type="InterPro" id="IPR000620">
    <property type="entry name" value="EamA_dom"/>
</dbReference>
<dbReference type="InterPro" id="IPR050638">
    <property type="entry name" value="AA-Vitamin_Transporters"/>
</dbReference>
<keyword evidence="3 6" id="KW-0812">Transmembrane</keyword>
<evidence type="ECO:0000256" key="5">
    <source>
        <dbReference type="ARBA" id="ARBA00023136"/>
    </source>
</evidence>
<feature type="transmembrane region" description="Helical" evidence="6">
    <location>
        <begin position="240"/>
        <end position="259"/>
    </location>
</feature>
<feature type="transmembrane region" description="Helical" evidence="6">
    <location>
        <begin position="212"/>
        <end position="233"/>
    </location>
</feature>
<dbReference type="SUPFAM" id="SSF103481">
    <property type="entry name" value="Multidrug resistance efflux transporter EmrE"/>
    <property type="match status" value="2"/>
</dbReference>
<feature type="transmembrane region" description="Helical" evidence="6">
    <location>
        <begin position="176"/>
        <end position="197"/>
    </location>
</feature>
<feature type="domain" description="EamA" evidence="7">
    <location>
        <begin position="148"/>
        <end position="283"/>
    </location>
</feature>
<reference evidence="8 9" key="1">
    <citation type="submission" date="2016-10" db="EMBL/GenBank/DDBJ databases">
        <authorList>
            <person name="de Groot N.N."/>
        </authorList>
    </citation>
    <scope>NUCLEOTIDE SEQUENCE [LARGE SCALE GENOMIC DNA]</scope>
    <source>
        <strain evidence="8 9">CGMCC 1.7059</strain>
    </source>
</reference>